<evidence type="ECO:0000259" key="1">
    <source>
        <dbReference type="Pfam" id="PF00561"/>
    </source>
</evidence>
<dbReference type="Gene3D" id="3.40.50.1820">
    <property type="entry name" value="alpha/beta hydrolase"/>
    <property type="match status" value="1"/>
</dbReference>
<evidence type="ECO:0000313" key="2">
    <source>
        <dbReference type="EMBL" id="QLY27546.1"/>
    </source>
</evidence>
<protein>
    <submittedName>
        <fullName evidence="2">Alpha/beta hydrolase</fullName>
    </submittedName>
</protein>
<dbReference type="EMBL" id="CP059399">
    <property type="protein sequence ID" value="QLY27546.1"/>
    <property type="molecule type" value="Genomic_DNA"/>
</dbReference>
<dbReference type="SUPFAM" id="SSF53474">
    <property type="entry name" value="alpha/beta-Hydrolases"/>
    <property type="match status" value="1"/>
</dbReference>
<accession>A0A7D6YYN1</accession>
<keyword evidence="3" id="KW-1185">Reference proteome</keyword>
<keyword evidence="2" id="KW-0378">Hydrolase</keyword>
<organism evidence="2 3">
    <name type="scientific">Nocardia huaxiensis</name>
    <dbReference type="NCBI Taxonomy" id="2755382"/>
    <lineage>
        <taxon>Bacteria</taxon>
        <taxon>Bacillati</taxon>
        <taxon>Actinomycetota</taxon>
        <taxon>Actinomycetes</taxon>
        <taxon>Mycobacteriales</taxon>
        <taxon>Nocardiaceae</taxon>
        <taxon>Nocardia</taxon>
    </lineage>
</organism>
<dbReference type="PANTHER" id="PTHR43194:SF2">
    <property type="entry name" value="PEROXISOMAL MEMBRANE PROTEIN LPX1"/>
    <property type="match status" value="1"/>
</dbReference>
<dbReference type="InterPro" id="IPR000639">
    <property type="entry name" value="Epox_hydrolase-like"/>
</dbReference>
<dbReference type="InterPro" id="IPR000073">
    <property type="entry name" value="AB_hydrolase_1"/>
</dbReference>
<proteinExistence type="predicted"/>
<dbReference type="InterPro" id="IPR050228">
    <property type="entry name" value="Carboxylesterase_BioH"/>
</dbReference>
<dbReference type="RefSeq" id="WP_181578754.1">
    <property type="nucleotide sequence ID" value="NZ_CP059399.1"/>
</dbReference>
<gene>
    <name evidence="2" type="ORF">H0264_18840</name>
</gene>
<sequence length="280" mass="30347">MRQAIPPIKPITLRGSAGTLAAWEAKPAGTPRGTVVLVPGFTGSKEDFEGMLPLLTQAGYRAVAYDQRGQWESEGPDDIAGYTMDDFRGDLLGVIDQVSPDEPVHLVGHSFGGYVSRVAVIAEPKKFRSLTLLASGPSSIEDINFPPPRLVAQMVEAGGAEVLWQQLSAAMQAMPTPPTPQRLEFLHNRILRTRQANILGILKVMEAPPVADPAVLREAGVPILVAFGDTNDLWDPAVHRRFAAQLDARTAEYPGSGHVPNEDVPERVCADLVNFWRETA</sequence>
<feature type="domain" description="AB hydrolase-1" evidence="1">
    <location>
        <begin position="34"/>
        <end position="262"/>
    </location>
</feature>
<evidence type="ECO:0000313" key="3">
    <source>
        <dbReference type="Proteomes" id="UP000515512"/>
    </source>
</evidence>
<dbReference type="Proteomes" id="UP000515512">
    <property type="component" value="Chromosome"/>
</dbReference>
<dbReference type="KEGG" id="nhu:H0264_18840"/>
<dbReference type="PANTHER" id="PTHR43194">
    <property type="entry name" value="HYDROLASE ALPHA/BETA FOLD FAMILY"/>
    <property type="match status" value="1"/>
</dbReference>
<name>A0A7D6YYN1_9NOCA</name>
<dbReference type="Pfam" id="PF00561">
    <property type="entry name" value="Abhydrolase_1"/>
    <property type="match status" value="1"/>
</dbReference>
<dbReference type="InterPro" id="IPR029058">
    <property type="entry name" value="AB_hydrolase_fold"/>
</dbReference>
<dbReference type="GO" id="GO:0016787">
    <property type="term" value="F:hydrolase activity"/>
    <property type="evidence" value="ECO:0007669"/>
    <property type="project" value="UniProtKB-KW"/>
</dbReference>
<dbReference type="PRINTS" id="PR00412">
    <property type="entry name" value="EPOXHYDRLASE"/>
</dbReference>
<dbReference type="AlphaFoldDB" id="A0A7D6YYN1"/>
<reference evidence="2 3" key="1">
    <citation type="submission" date="2020-07" db="EMBL/GenBank/DDBJ databases">
        <authorList>
            <person name="Zhuang K."/>
            <person name="Ran Y."/>
        </authorList>
    </citation>
    <scope>NUCLEOTIDE SEQUENCE [LARGE SCALE GENOMIC DNA]</scope>
    <source>
        <strain evidence="2 3">WCH-YHL-001</strain>
    </source>
</reference>